<evidence type="ECO:0000256" key="3">
    <source>
        <dbReference type="ARBA" id="ARBA00022723"/>
    </source>
</evidence>
<evidence type="ECO:0000259" key="11">
    <source>
        <dbReference type="Pfam" id="PF00082"/>
    </source>
</evidence>
<dbReference type="OrthoDB" id="41445at2"/>
<dbReference type="Proteomes" id="UP000448943">
    <property type="component" value="Unassembled WGS sequence"/>
</dbReference>
<dbReference type="PROSITE" id="PS51892">
    <property type="entry name" value="SUBTILASE"/>
    <property type="match status" value="1"/>
</dbReference>
<dbReference type="GO" id="GO:0006508">
    <property type="term" value="P:proteolysis"/>
    <property type="evidence" value="ECO:0007669"/>
    <property type="project" value="UniProtKB-KW"/>
</dbReference>
<dbReference type="PROSITE" id="PS00138">
    <property type="entry name" value="SUBTILASE_SER"/>
    <property type="match status" value="1"/>
</dbReference>
<evidence type="ECO:0000256" key="2">
    <source>
        <dbReference type="ARBA" id="ARBA00022670"/>
    </source>
</evidence>
<keyword evidence="5 7" id="KW-0378">Hydrolase</keyword>
<feature type="active site" description="Charge relay system" evidence="7">
    <location>
        <position position="176"/>
    </location>
</feature>
<dbReference type="Gene3D" id="3.40.50.200">
    <property type="entry name" value="Peptidase S8/S53 domain"/>
    <property type="match status" value="1"/>
</dbReference>
<feature type="domain" description="Peptidase S8/S53" evidence="11">
    <location>
        <begin position="137"/>
        <end position="376"/>
    </location>
</feature>
<dbReference type="PANTHER" id="PTHR43806">
    <property type="entry name" value="PEPTIDASE S8"/>
    <property type="match status" value="1"/>
</dbReference>
<protein>
    <submittedName>
        <fullName evidence="13">Uncharacterized protein</fullName>
    </submittedName>
</protein>
<dbReference type="InterPro" id="IPR023828">
    <property type="entry name" value="Peptidase_S8_Ser-AS"/>
</dbReference>
<organism evidence="13 14">
    <name type="scientific">Chengkuizengella marina</name>
    <dbReference type="NCBI Taxonomy" id="2507566"/>
    <lineage>
        <taxon>Bacteria</taxon>
        <taxon>Bacillati</taxon>
        <taxon>Bacillota</taxon>
        <taxon>Bacilli</taxon>
        <taxon>Bacillales</taxon>
        <taxon>Paenibacillaceae</taxon>
        <taxon>Chengkuizengella</taxon>
    </lineage>
</organism>
<dbReference type="PROSITE" id="PS00137">
    <property type="entry name" value="SUBTILASE_HIS"/>
    <property type="match status" value="1"/>
</dbReference>
<dbReference type="PRINTS" id="PR00723">
    <property type="entry name" value="SUBTILISIN"/>
</dbReference>
<feature type="signal peptide" evidence="10">
    <location>
        <begin position="1"/>
        <end position="23"/>
    </location>
</feature>
<dbReference type="SUPFAM" id="SSF52743">
    <property type="entry name" value="Subtilisin-like"/>
    <property type="match status" value="1"/>
</dbReference>
<feature type="active site" description="Charge relay system" evidence="7">
    <location>
        <position position="331"/>
    </location>
</feature>
<evidence type="ECO:0000256" key="9">
    <source>
        <dbReference type="SAM" id="MobiDB-lite"/>
    </source>
</evidence>
<keyword evidence="3" id="KW-0479">Metal-binding</keyword>
<accession>A0A6N9PXT8</accession>
<feature type="active site" description="Charge relay system" evidence="7">
    <location>
        <position position="146"/>
    </location>
</feature>
<dbReference type="RefSeq" id="WP_160645110.1">
    <property type="nucleotide sequence ID" value="NZ_SIJB01000012.1"/>
</dbReference>
<dbReference type="GO" id="GO:0004252">
    <property type="term" value="F:serine-type endopeptidase activity"/>
    <property type="evidence" value="ECO:0007669"/>
    <property type="project" value="UniProtKB-UniRule"/>
</dbReference>
<feature type="compositionally biased region" description="Acidic residues" evidence="9">
    <location>
        <begin position="396"/>
        <end position="414"/>
    </location>
</feature>
<comment type="similarity">
    <text evidence="1 7 8">Belongs to the peptidase S8 family.</text>
</comment>
<dbReference type="Pfam" id="PF25023">
    <property type="entry name" value="TEN_YD-shell"/>
    <property type="match status" value="1"/>
</dbReference>
<gene>
    <name evidence="13" type="ORF">ERL59_05120</name>
</gene>
<evidence type="ECO:0000256" key="10">
    <source>
        <dbReference type="SAM" id="SignalP"/>
    </source>
</evidence>
<dbReference type="InterPro" id="IPR056823">
    <property type="entry name" value="TEN-like_YD-shell"/>
</dbReference>
<evidence type="ECO:0000256" key="6">
    <source>
        <dbReference type="ARBA" id="ARBA00022825"/>
    </source>
</evidence>
<sequence length="1781" mass="204314">MNIKKITILICIFTMLFSNLAYANPRELLEKEEVASYLIGLNEQVSADEFKEKKLKDKKIKNIKTKKKDIIVVELTKSELLEVTYDNEVLYVEENAMVEVASVDKQKKKDVEENNQLIPWGIKAIGSDIAFENKINGKNINIAILDTGISNHTDLKVKDGVSFVEGNTFDEDDHGHGTHVAGTVAALDNELGVVGVAPKADLYAVKVLDEEGNGSYDQVIEGIQWAIDNKMNIISMSFGGESHSQALHEVIKTAEDEGILVISAGGNLGEGENTLLYPSLFPEVISVGAIDETLEKADYSSTGSELDLVAPGTSILSTLQDGYYGEMTGTSMAVPHVTGAAALIWEQNKELTADEVKNILYDSATPLGDKHQYGFGLVNVPKALGLDSQWKQGTEDTIENPEEESTESEENVEEELIDLPITEEESKGVSSKERTDFPELKGDLLLIVAYFDPSYIKQLNEEEKLELFELDTELLNEKIASLNSTDFNTLEDLLPIAITQYNYHTDRDGYIKEIQNLKLNETTDFNTVELNDTFSTTAVPEDFIFSDFNNEYTYKIATDDYVDSQYRTANRRVTDVYLPGKNGFDLVLQRQYNSLESKVKDPRATSTTNKSDEINPEDVMNGFIANGWSLNLPYLEWEDIKGEIINDIDYITTDSNDDKVYESRYEFELKPYTKMVFTLDDGSSFEFRRTNYDNPTYPMIELVDYPYGKNVTFEVRLQGHEFWKKFDFENGPDIWEYDDSVGFDVDQYRLGIGNTMYEFDAEGKILRKYDRILDQELIYDYVDNNITITDSLGRIVTIYRDANMVINKIGVVGIDGNTINEVNYETTNKTEDITYRRYTSNSTYPNDLVTQSISYWRLDEVNDMDGNVLETYDYYAIDPTTLADFNFILKPYTHYTKDDDGYILRNHLNYDEFKSRIDYWDVDEKLIEVDEVYDTQIQDYAEIPYLLLKNVHFNNGTLLKFNYDKYDPSWQADYYDGDMDIAKAEEQRNTTKLYVDRYALQHVSYHAVSRIDFIYEDPVNSSSINYIEYANLHQDHSWNFKEYWKNSKAEIPRLRNSSRFGDFQTIKKTNPTGRENYNHYENNGIRFLLTATWTRDLQESELQFTEDGNTFLTKPDVVTYYKYAYDHIQPTTIYQYSDEIPNYEEAVQDTSEEFIMNVKNVQNPEFPYNEDIHVQAHSIEYDAYGKMKQEVDSLGNTTVYEYTGNFHQLSNINTQSQDGLFTYQKDIVYGSDLPELETETYTYQDPFLPTSNKTDTFKIEYVYEDQLLKSLTTYASGDQFGNESVVSNKELTYTEDAKIETETSKVTLENGMNQTDLITQYFYNIDGTIKEIIYPDTSELEYDYDYLDRITSYSQVPFGGDIRTTTVDYVNDERKVTVNTPDGEQIESFYTPFGLNVKQVRNVNEVSKVINEIESNDGIITDATKPYGNSDLGTSYTYDNLNRVMSMEDAEGNITRYYYANTVQDADGNTTLQQTSKVVYPNGKEEISYYDVSGNLVKFVERDVNGNKERITTNQYSSLGQLLETTVTSEGKTQTNQYGYDGTGNLIFLEDDLGQTYKYVYNPLGQVVEYYIHDKINPEVSKTYNEVGWLLTETSPSGDQETYTYNNKGLIETFVDKNGQTFTYTYSPYNEIEHMTVTDNTGQEVLWEDYTYDPATRLPTELSNSEGQTLSYTYDEWKRLKTQEIAGNTYTFNYDDFDRLAALVYPDLKQVDYTHDNLSRIQTVSYDGQTMGDYDYTISTNGTSSSLNYVPLTMGFQTDINPFGELISHEQKDTGSITWAE</sequence>
<dbReference type="InterPro" id="IPR000209">
    <property type="entry name" value="Peptidase_S8/S53_dom"/>
</dbReference>
<feature type="non-terminal residue" evidence="13">
    <location>
        <position position="1781"/>
    </location>
</feature>
<dbReference type="EMBL" id="SIJB01000012">
    <property type="protein sequence ID" value="NBI28331.1"/>
    <property type="molecule type" value="Genomic_DNA"/>
</dbReference>
<evidence type="ECO:0000256" key="1">
    <source>
        <dbReference type="ARBA" id="ARBA00011073"/>
    </source>
</evidence>
<dbReference type="GO" id="GO:0046872">
    <property type="term" value="F:metal ion binding"/>
    <property type="evidence" value="ECO:0007669"/>
    <property type="project" value="UniProtKB-KW"/>
</dbReference>
<dbReference type="InterPro" id="IPR050131">
    <property type="entry name" value="Peptidase_S8_subtilisin-like"/>
</dbReference>
<dbReference type="InterPro" id="IPR036852">
    <property type="entry name" value="Peptidase_S8/S53_dom_sf"/>
</dbReference>
<dbReference type="PANTHER" id="PTHR43806:SF11">
    <property type="entry name" value="CEREVISIN-RELATED"/>
    <property type="match status" value="1"/>
</dbReference>
<evidence type="ECO:0000256" key="4">
    <source>
        <dbReference type="ARBA" id="ARBA00022737"/>
    </source>
</evidence>
<name>A0A6N9PXT8_9BACL</name>
<evidence type="ECO:0000259" key="12">
    <source>
        <dbReference type="Pfam" id="PF25023"/>
    </source>
</evidence>
<keyword evidence="4" id="KW-0677">Repeat</keyword>
<evidence type="ECO:0000256" key="7">
    <source>
        <dbReference type="PROSITE-ProRule" id="PRU01240"/>
    </source>
</evidence>
<dbReference type="CDD" id="cd07477">
    <property type="entry name" value="Peptidases_S8_Subtilisin_subset"/>
    <property type="match status" value="1"/>
</dbReference>
<dbReference type="Pfam" id="PF00082">
    <property type="entry name" value="Peptidase_S8"/>
    <property type="match status" value="1"/>
</dbReference>
<reference evidence="13 14" key="1">
    <citation type="submission" date="2019-01" db="EMBL/GenBank/DDBJ databases">
        <title>Chengkuizengella sp. nov., isolated from deep-sea sediment of East Pacific Ocean.</title>
        <authorList>
            <person name="Yang J."/>
            <person name="Lai Q."/>
            <person name="Shao Z."/>
        </authorList>
    </citation>
    <scope>NUCLEOTIDE SEQUENCE [LARGE SCALE GENOMIC DNA]</scope>
    <source>
        <strain evidence="13 14">YPA3-1-1</strain>
    </source>
</reference>
<evidence type="ECO:0000256" key="5">
    <source>
        <dbReference type="ARBA" id="ARBA00022801"/>
    </source>
</evidence>
<comment type="caution">
    <text evidence="13">The sequence shown here is derived from an EMBL/GenBank/DDBJ whole genome shotgun (WGS) entry which is preliminary data.</text>
</comment>
<dbReference type="InterPro" id="IPR022398">
    <property type="entry name" value="Peptidase_S8_His-AS"/>
</dbReference>
<feature type="region of interest" description="Disordered" evidence="9">
    <location>
        <begin position="389"/>
        <end position="414"/>
    </location>
</feature>
<evidence type="ECO:0000256" key="8">
    <source>
        <dbReference type="RuleBase" id="RU003355"/>
    </source>
</evidence>
<dbReference type="PROSITE" id="PS00136">
    <property type="entry name" value="SUBTILASE_ASP"/>
    <property type="match status" value="1"/>
</dbReference>
<dbReference type="InterPro" id="IPR015500">
    <property type="entry name" value="Peptidase_S8_subtilisin-rel"/>
</dbReference>
<proteinExistence type="inferred from homology"/>
<dbReference type="Gene3D" id="2.180.10.10">
    <property type="entry name" value="RHS repeat-associated core"/>
    <property type="match status" value="2"/>
</dbReference>
<feature type="chain" id="PRO_5026965987" evidence="10">
    <location>
        <begin position="24"/>
        <end position="1781"/>
    </location>
</feature>
<evidence type="ECO:0000313" key="13">
    <source>
        <dbReference type="EMBL" id="NBI28331.1"/>
    </source>
</evidence>
<feature type="domain" description="Teneurin-like YD-shell" evidence="12">
    <location>
        <begin position="1489"/>
        <end position="1626"/>
    </location>
</feature>
<dbReference type="InterPro" id="IPR034202">
    <property type="entry name" value="Subtilisin_Carlsberg-like"/>
</dbReference>
<keyword evidence="14" id="KW-1185">Reference proteome</keyword>
<keyword evidence="10" id="KW-0732">Signal</keyword>
<dbReference type="InterPro" id="IPR023827">
    <property type="entry name" value="Peptidase_S8_Asp-AS"/>
</dbReference>
<keyword evidence="2 7" id="KW-0645">Protease</keyword>
<evidence type="ECO:0000313" key="14">
    <source>
        <dbReference type="Proteomes" id="UP000448943"/>
    </source>
</evidence>
<keyword evidence="6 7" id="KW-0720">Serine protease</keyword>